<evidence type="ECO:0000313" key="11">
    <source>
        <dbReference type="EMBL" id="MBB3943367.1"/>
    </source>
</evidence>
<keyword evidence="8" id="KW-0411">Iron-sulfur</keyword>
<dbReference type="Gene3D" id="3.40.470.10">
    <property type="entry name" value="Uracil-DNA glycosylase-like domain"/>
    <property type="match status" value="1"/>
</dbReference>
<evidence type="ECO:0000256" key="6">
    <source>
        <dbReference type="ARBA" id="ARBA00022801"/>
    </source>
</evidence>
<dbReference type="Pfam" id="PF03167">
    <property type="entry name" value="UDG"/>
    <property type="match status" value="1"/>
</dbReference>
<evidence type="ECO:0000256" key="9">
    <source>
        <dbReference type="ARBA" id="ARBA00023204"/>
    </source>
</evidence>
<sequence length="462" mass="52244">MITARLGHEDDFDGWREQCRGLLRLGARPADIVWQIGEQRTDLFANPESNIAAAPIGVPKGFAELSRSVICHSDPERFGLLYQLLIDLKAGKRHMGDRADPLLRKLDVMAKTVRRDIHKMRAFVRFRRIEQDGDEHFVAWFEPEHHIVRANASFFVRRFAGMRWSILTPQLSIHWNKDKLLEGPAAQKDDAPTEDAIEEQWKTYYGSTFNPARLKVKAMLKEMPKKYWHNMPETALVSELIQSARNRELAMIEKETAAPVADTLQSLRAEAARCRRCPLSGPATQIVFGDGPERAKLMFVGEQPGDQEDMQGHPFVGPAGQIFNAALHEAGIDRAQAYVTNAVKHFKFKQEGQRRIHDRPNVGEINHCRWWLKREIEMVQPDLIVALGATAARSLTGKNVAISARRGEMLESMEGVPVLITIHPSYLLRLSDAEAAARERRNFVADLSQAHETIGARQMAST</sequence>
<evidence type="ECO:0000256" key="4">
    <source>
        <dbReference type="ARBA" id="ARBA00022723"/>
    </source>
</evidence>
<dbReference type="CDD" id="cd10030">
    <property type="entry name" value="UDG-F4_TTUDGA_SPO1dp_like"/>
    <property type="match status" value="1"/>
</dbReference>
<gene>
    <name evidence="11" type="ORF">GGR91_001625</name>
</gene>
<evidence type="ECO:0000313" key="12">
    <source>
        <dbReference type="Proteomes" id="UP000581447"/>
    </source>
</evidence>
<comment type="caution">
    <text evidence="11">The sequence shown here is derived from an EMBL/GenBank/DDBJ whole genome shotgun (WGS) entry which is preliminary data.</text>
</comment>
<dbReference type="GO" id="GO:0006281">
    <property type="term" value="P:DNA repair"/>
    <property type="evidence" value="ECO:0007669"/>
    <property type="project" value="UniProtKB-KW"/>
</dbReference>
<dbReference type="EMBL" id="JACIEA010000002">
    <property type="protein sequence ID" value="MBB3943367.1"/>
    <property type="molecule type" value="Genomic_DNA"/>
</dbReference>
<evidence type="ECO:0000259" key="10">
    <source>
        <dbReference type="SMART" id="SM00986"/>
    </source>
</evidence>
<organism evidence="11 12">
    <name type="scientific">Sphingorhabdus rigui</name>
    <dbReference type="NCBI Taxonomy" id="1282858"/>
    <lineage>
        <taxon>Bacteria</taxon>
        <taxon>Pseudomonadati</taxon>
        <taxon>Pseudomonadota</taxon>
        <taxon>Alphaproteobacteria</taxon>
        <taxon>Sphingomonadales</taxon>
        <taxon>Sphingomonadaceae</taxon>
        <taxon>Sphingorhabdus</taxon>
    </lineage>
</organism>
<evidence type="ECO:0000256" key="7">
    <source>
        <dbReference type="ARBA" id="ARBA00023004"/>
    </source>
</evidence>
<dbReference type="NCBIfam" id="TIGR03915">
    <property type="entry name" value="SAM_7_link_chp"/>
    <property type="match status" value="1"/>
</dbReference>
<comment type="similarity">
    <text evidence="1">Belongs to the uracil-DNA glycosylase (UDG) superfamily. Type 4 (UDGa) family.</text>
</comment>
<keyword evidence="11" id="KW-0808">Transferase</keyword>
<keyword evidence="7" id="KW-0408">Iron</keyword>
<dbReference type="GO" id="GO:0046872">
    <property type="term" value="F:metal ion binding"/>
    <property type="evidence" value="ECO:0007669"/>
    <property type="project" value="UniProtKB-KW"/>
</dbReference>
<dbReference type="InterPro" id="IPR036895">
    <property type="entry name" value="Uracil-DNA_glycosylase-like_sf"/>
</dbReference>
<dbReference type="AlphaFoldDB" id="A0A840B2F2"/>
<dbReference type="GO" id="GO:0097506">
    <property type="term" value="F:deaminated base DNA N-glycosylase activity"/>
    <property type="evidence" value="ECO:0007669"/>
    <property type="project" value="UniProtKB-ARBA"/>
</dbReference>
<dbReference type="SMART" id="SM00986">
    <property type="entry name" value="UDG"/>
    <property type="match status" value="1"/>
</dbReference>
<dbReference type="SMART" id="SM00987">
    <property type="entry name" value="UreE_C"/>
    <property type="match status" value="1"/>
</dbReference>
<dbReference type="Proteomes" id="UP000581447">
    <property type="component" value="Unassembled WGS sequence"/>
</dbReference>
<dbReference type="InterPro" id="IPR025404">
    <property type="entry name" value="DUF4130"/>
</dbReference>
<dbReference type="SUPFAM" id="SSF52141">
    <property type="entry name" value="Uracil-DNA glycosylase-like"/>
    <property type="match status" value="1"/>
</dbReference>
<dbReference type="NCBIfam" id="TIGR03914">
    <property type="entry name" value="UDG_fam_dom"/>
    <property type="match status" value="1"/>
</dbReference>
<name>A0A840B2F2_9SPHN</name>
<dbReference type="NCBIfam" id="TIGR00758">
    <property type="entry name" value="UDG_fam4"/>
    <property type="match status" value="1"/>
</dbReference>
<dbReference type="InterPro" id="IPR023875">
    <property type="entry name" value="DNA_repair_put"/>
</dbReference>
<dbReference type="InterPro" id="IPR005122">
    <property type="entry name" value="Uracil-DNA_glycosylase-like"/>
</dbReference>
<dbReference type="GO" id="GO:0016779">
    <property type="term" value="F:nucleotidyltransferase activity"/>
    <property type="evidence" value="ECO:0007669"/>
    <property type="project" value="UniProtKB-KW"/>
</dbReference>
<dbReference type="Pfam" id="PF13566">
    <property type="entry name" value="DUF4130"/>
    <property type="match status" value="1"/>
</dbReference>
<keyword evidence="12" id="KW-1185">Reference proteome</keyword>
<dbReference type="InterPro" id="IPR005273">
    <property type="entry name" value="Ura-DNA_glyco_family4"/>
</dbReference>
<keyword evidence="3" id="KW-0004">4Fe-4S</keyword>
<dbReference type="GO" id="GO:0051539">
    <property type="term" value="F:4 iron, 4 sulfur cluster binding"/>
    <property type="evidence" value="ECO:0007669"/>
    <property type="project" value="UniProtKB-KW"/>
</dbReference>
<evidence type="ECO:0000256" key="5">
    <source>
        <dbReference type="ARBA" id="ARBA00022763"/>
    </source>
</evidence>
<protein>
    <recommendedName>
        <fullName evidence="2">Type-4 uracil-DNA glycosylase</fullName>
    </recommendedName>
</protein>
<dbReference type="RefSeq" id="WP_183941694.1">
    <property type="nucleotide sequence ID" value="NZ_BAABBG010000005.1"/>
</dbReference>
<keyword evidence="4" id="KW-0479">Metal-binding</keyword>
<keyword evidence="9" id="KW-0234">DNA repair</keyword>
<keyword evidence="11" id="KW-0548">Nucleotidyltransferase</keyword>
<dbReference type="PANTHER" id="PTHR33693">
    <property type="entry name" value="TYPE-5 URACIL-DNA GLYCOSYLASE"/>
    <property type="match status" value="1"/>
</dbReference>
<keyword evidence="5" id="KW-0227">DNA damage</keyword>
<proteinExistence type="inferred from homology"/>
<reference evidence="11 12" key="1">
    <citation type="submission" date="2020-08" db="EMBL/GenBank/DDBJ databases">
        <title>Genomic Encyclopedia of Type Strains, Phase IV (KMG-IV): sequencing the most valuable type-strain genomes for metagenomic binning, comparative biology and taxonomic classification.</title>
        <authorList>
            <person name="Goeker M."/>
        </authorList>
    </citation>
    <scope>NUCLEOTIDE SEQUENCE [LARGE SCALE GENOMIC DNA]</scope>
    <source>
        <strain evidence="11 12">DSM 29050</strain>
    </source>
</reference>
<evidence type="ECO:0000256" key="1">
    <source>
        <dbReference type="ARBA" id="ARBA00006521"/>
    </source>
</evidence>
<keyword evidence="6" id="KW-0378">Hydrolase</keyword>
<evidence type="ECO:0000256" key="3">
    <source>
        <dbReference type="ARBA" id="ARBA00022485"/>
    </source>
</evidence>
<dbReference type="InterPro" id="IPR051536">
    <property type="entry name" value="UDG_Type-4/5"/>
</dbReference>
<evidence type="ECO:0000256" key="8">
    <source>
        <dbReference type="ARBA" id="ARBA00023014"/>
    </source>
</evidence>
<accession>A0A840B2F2</accession>
<evidence type="ECO:0000256" key="2">
    <source>
        <dbReference type="ARBA" id="ARBA00019403"/>
    </source>
</evidence>
<feature type="domain" description="Uracil-DNA glycosylase-like" evidence="10">
    <location>
        <begin position="288"/>
        <end position="448"/>
    </location>
</feature>
<dbReference type="PANTHER" id="PTHR33693:SF9">
    <property type="entry name" value="TYPE-4 URACIL-DNA GLYCOSYLASE"/>
    <property type="match status" value="1"/>
</dbReference>